<name>A0A8S5UH34_9CAUD</name>
<organism evidence="1">
    <name type="scientific">Myoviridae sp. ctshb19</name>
    <dbReference type="NCBI Taxonomy" id="2825194"/>
    <lineage>
        <taxon>Viruses</taxon>
        <taxon>Duplodnaviria</taxon>
        <taxon>Heunggongvirae</taxon>
        <taxon>Uroviricota</taxon>
        <taxon>Caudoviricetes</taxon>
    </lineage>
</organism>
<reference evidence="1" key="1">
    <citation type="journal article" date="2021" name="Proc. Natl. Acad. Sci. U.S.A.">
        <title>A Catalog of Tens of Thousands of Viruses from Human Metagenomes Reveals Hidden Associations with Chronic Diseases.</title>
        <authorList>
            <person name="Tisza M.J."/>
            <person name="Buck C.B."/>
        </authorList>
    </citation>
    <scope>NUCLEOTIDE SEQUENCE</scope>
    <source>
        <strain evidence="1">Ctshb19</strain>
    </source>
</reference>
<evidence type="ECO:0000313" key="1">
    <source>
        <dbReference type="EMBL" id="DAF93706.1"/>
    </source>
</evidence>
<dbReference type="EMBL" id="BK016086">
    <property type="protein sequence ID" value="DAF93706.1"/>
    <property type="molecule type" value="Genomic_DNA"/>
</dbReference>
<protein>
    <submittedName>
        <fullName evidence="1">Uncharacterized protein</fullName>
    </submittedName>
</protein>
<accession>A0A8S5UH34</accession>
<proteinExistence type="predicted"/>
<sequence>MNPPMHNFPHLVLFKGHEPSWQLYNTFAEFTEGPHAEILHEDDPTVSVLFAQRVGGVVFATFTNLTEAYVLADRAYDLIPKGVKARMHGYPRNWSSSDAVEWVNHFHDRGDFRFMLNIGGQFTLTKEYHHLYPK</sequence>